<dbReference type="InterPro" id="IPR000253">
    <property type="entry name" value="FHA_dom"/>
</dbReference>
<dbReference type="SUPFAM" id="SSF49879">
    <property type="entry name" value="SMAD/FHA domain"/>
    <property type="match status" value="1"/>
</dbReference>
<evidence type="ECO:0000313" key="4">
    <source>
        <dbReference type="EMBL" id="KAH7349981.1"/>
    </source>
</evidence>
<dbReference type="PROSITE" id="PS50006">
    <property type="entry name" value="FHA_DOMAIN"/>
    <property type="match status" value="1"/>
</dbReference>
<evidence type="ECO:0000256" key="1">
    <source>
        <dbReference type="ARBA" id="ARBA00005575"/>
    </source>
</evidence>
<feature type="domain" description="Protein kinase" evidence="3">
    <location>
        <begin position="185"/>
        <end position="434"/>
    </location>
</feature>
<dbReference type="Gene3D" id="1.10.510.10">
    <property type="entry name" value="Transferase(Phosphotransferase) domain 1"/>
    <property type="match status" value="1"/>
</dbReference>
<sequence>MHRMPTPFSSIDPTFALCPREMGSRVVDPVGIVPDSQEPPVATLHVRCRGRSGSDTIPLYPCSRLHLGRCHLPKDWQDSAISRDHLEFYVIHFDDACPSHCYVRDRQSTNGVLVNGRAIGSQTGITPGYLLQDGDEIVIPSNETRGSREVVPCLTFNFRQYLSRPAASLTPIQAEEVKLFADDLHLTNHVLGEGASGRVFLAVDTRGGVSKQVTCKVLDVDAFNKAQIYDKTLHRWRQEIDVIRQLHHPNIIGFVHAARSPHTLYLFTELASGGDLFSFAQLVNGVAHLHAQGVVHRDLKPENILFAVRSSPVYRIVISDFGNCGFRCRRLKSMVGTEQYMSPEMHNRSETHDHLVDIWGLGTVMLFLINGQELTAAKGLVNLTQAEVYAIILKVCLQSKTQPGKMAQDFARQCCQVTARNRMSAQEAQIHPWFSDPRHLKLIELVKKICKETWEPATGIFPPTDVLPDLAHLVTPSPGAETGTSEGLSQFASGITASQYFSNVSMPPPSTVPTLPTPPGFATAHSLSASLKAWEVGVEVPCTPFDRAEAGAKASQSQGFRVSGVVRETQDNIYETQDIIPASISMEVRKEKARCESMYI</sequence>
<comment type="caution">
    <text evidence="4">The sequence shown here is derived from an EMBL/GenBank/DDBJ whole genome shotgun (WGS) entry which is preliminary data.</text>
</comment>
<dbReference type="Gene3D" id="3.30.200.20">
    <property type="entry name" value="Phosphorylase Kinase, domain 1"/>
    <property type="match status" value="1"/>
</dbReference>
<dbReference type="Pfam" id="PF00498">
    <property type="entry name" value="FHA"/>
    <property type="match status" value="1"/>
</dbReference>
<keyword evidence="5" id="KW-1185">Reference proteome</keyword>
<accession>A0A8K0T8L3</accession>
<name>A0A8K0T8L3_9PEZI</name>
<dbReference type="InterPro" id="IPR000719">
    <property type="entry name" value="Prot_kinase_dom"/>
</dbReference>
<dbReference type="GO" id="GO:0005524">
    <property type="term" value="F:ATP binding"/>
    <property type="evidence" value="ECO:0007669"/>
    <property type="project" value="InterPro"/>
</dbReference>
<dbReference type="OrthoDB" id="74764at2759"/>
<proteinExistence type="inferred from homology"/>
<evidence type="ECO:0000313" key="5">
    <source>
        <dbReference type="Proteomes" id="UP000813385"/>
    </source>
</evidence>
<reference evidence="4" key="1">
    <citation type="journal article" date="2021" name="Nat. Commun.">
        <title>Genetic determinants of endophytism in the Arabidopsis root mycobiome.</title>
        <authorList>
            <person name="Mesny F."/>
            <person name="Miyauchi S."/>
            <person name="Thiergart T."/>
            <person name="Pickel B."/>
            <person name="Atanasova L."/>
            <person name="Karlsson M."/>
            <person name="Huettel B."/>
            <person name="Barry K.W."/>
            <person name="Haridas S."/>
            <person name="Chen C."/>
            <person name="Bauer D."/>
            <person name="Andreopoulos W."/>
            <person name="Pangilinan J."/>
            <person name="LaButti K."/>
            <person name="Riley R."/>
            <person name="Lipzen A."/>
            <person name="Clum A."/>
            <person name="Drula E."/>
            <person name="Henrissat B."/>
            <person name="Kohler A."/>
            <person name="Grigoriev I.V."/>
            <person name="Martin F.M."/>
            <person name="Hacquard S."/>
        </authorList>
    </citation>
    <scope>NUCLEOTIDE SEQUENCE</scope>
    <source>
        <strain evidence="4">MPI-CAGE-AT-0016</strain>
    </source>
</reference>
<dbReference type="InterPro" id="IPR008271">
    <property type="entry name" value="Ser/Thr_kinase_AS"/>
</dbReference>
<dbReference type="AlphaFoldDB" id="A0A8K0T8L3"/>
<dbReference type="InterPro" id="IPR011009">
    <property type="entry name" value="Kinase-like_dom_sf"/>
</dbReference>
<dbReference type="GO" id="GO:0004672">
    <property type="term" value="F:protein kinase activity"/>
    <property type="evidence" value="ECO:0007669"/>
    <property type="project" value="InterPro"/>
</dbReference>
<dbReference type="SUPFAM" id="SSF56112">
    <property type="entry name" value="Protein kinase-like (PK-like)"/>
    <property type="match status" value="1"/>
</dbReference>
<dbReference type="EMBL" id="JAGPXD010000006">
    <property type="protein sequence ID" value="KAH7349981.1"/>
    <property type="molecule type" value="Genomic_DNA"/>
</dbReference>
<keyword evidence="4" id="KW-0808">Transferase</keyword>
<keyword evidence="4" id="KW-0418">Kinase</keyword>
<feature type="domain" description="FHA" evidence="2">
    <location>
        <begin position="50"/>
        <end position="119"/>
    </location>
</feature>
<evidence type="ECO:0000259" key="2">
    <source>
        <dbReference type="PROSITE" id="PS50006"/>
    </source>
</evidence>
<comment type="similarity">
    <text evidence="1">Belongs to the protein kinase superfamily. CAMK Ser/Thr protein kinase family. CHEK2 subfamily.</text>
</comment>
<dbReference type="PANTHER" id="PTHR24347">
    <property type="entry name" value="SERINE/THREONINE-PROTEIN KINASE"/>
    <property type="match status" value="1"/>
</dbReference>
<dbReference type="PROSITE" id="PS50011">
    <property type="entry name" value="PROTEIN_KINASE_DOM"/>
    <property type="match status" value="1"/>
</dbReference>
<dbReference type="PROSITE" id="PS00108">
    <property type="entry name" value="PROTEIN_KINASE_ST"/>
    <property type="match status" value="1"/>
</dbReference>
<evidence type="ECO:0000259" key="3">
    <source>
        <dbReference type="PROSITE" id="PS50011"/>
    </source>
</evidence>
<dbReference type="Proteomes" id="UP000813385">
    <property type="component" value="Unassembled WGS sequence"/>
</dbReference>
<gene>
    <name evidence="4" type="ORF">B0T11DRAFT_343153</name>
</gene>
<dbReference type="SMART" id="SM00220">
    <property type="entry name" value="S_TKc"/>
    <property type="match status" value="1"/>
</dbReference>
<organism evidence="4 5">
    <name type="scientific">Plectosphaerella cucumerina</name>
    <dbReference type="NCBI Taxonomy" id="40658"/>
    <lineage>
        <taxon>Eukaryota</taxon>
        <taxon>Fungi</taxon>
        <taxon>Dikarya</taxon>
        <taxon>Ascomycota</taxon>
        <taxon>Pezizomycotina</taxon>
        <taxon>Sordariomycetes</taxon>
        <taxon>Hypocreomycetidae</taxon>
        <taxon>Glomerellales</taxon>
        <taxon>Plectosphaerellaceae</taxon>
        <taxon>Plectosphaerella</taxon>
    </lineage>
</organism>
<dbReference type="Pfam" id="PF00069">
    <property type="entry name" value="Pkinase"/>
    <property type="match status" value="1"/>
</dbReference>
<protein>
    <submittedName>
        <fullName evidence="4">Kinase-like domain-containing protein</fullName>
    </submittedName>
</protein>
<dbReference type="Gene3D" id="2.60.200.20">
    <property type="match status" value="1"/>
</dbReference>
<dbReference type="InterPro" id="IPR008984">
    <property type="entry name" value="SMAD_FHA_dom_sf"/>
</dbReference>